<dbReference type="Proteomes" id="UP001597168">
    <property type="component" value="Unassembled WGS sequence"/>
</dbReference>
<keyword evidence="2" id="KW-1185">Reference proteome</keyword>
<evidence type="ECO:0000313" key="2">
    <source>
        <dbReference type="Proteomes" id="UP001597168"/>
    </source>
</evidence>
<name>A0ABW3QFR8_9PSEU</name>
<reference evidence="2" key="1">
    <citation type="journal article" date="2019" name="Int. J. Syst. Evol. Microbiol.">
        <title>The Global Catalogue of Microorganisms (GCM) 10K type strain sequencing project: providing services to taxonomists for standard genome sequencing and annotation.</title>
        <authorList>
            <consortium name="The Broad Institute Genomics Platform"/>
            <consortium name="The Broad Institute Genome Sequencing Center for Infectious Disease"/>
            <person name="Wu L."/>
            <person name="Ma J."/>
        </authorList>
    </citation>
    <scope>NUCLEOTIDE SEQUENCE [LARGE SCALE GENOMIC DNA]</scope>
    <source>
        <strain evidence="2">CCUG 60214</strain>
    </source>
</reference>
<accession>A0ABW3QFR8</accession>
<protein>
    <submittedName>
        <fullName evidence="1">Uncharacterized protein</fullName>
    </submittedName>
</protein>
<proteinExistence type="predicted"/>
<gene>
    <name evidence="1" type="ORF">ACFQ3T_02040</name>
</gene>
<organism evidence="1 2">
    <name type="scientific">Saccharothrix hoggarensis</name>
    <dbReference type="NCBI Taxonomy" id="913853"/>
    <lineage>
        <taxon>Bacteria</taxon>
        <taxon>Bacillati</taxon>
        <taxon>Actinomycetota</taxon>
        <taxon>Actinomycetes</taxon>
        <taxon>Pseudonocardiales</taxon>
        <taxon>Pseudonocardiaceae</taxon>
        <taxon>Saccharothrix</taxon>
    </lineage>
</organism>
<sequence length="278" mass="30524">MALKPKIDKGIPELVNIDGLARLTGVPRDELNMRYLSGLIPGADVEGRGVVFRPAIAKDVMANPRPSRAVRDEKIPDLVSSEVAAGLRGISRQRLDVLYREGRIPARLVTDRLLLFRRSVAEGGQVGERTGEPCDDSSFPELVDRTGAGEILGVTVKTLERRYHAGQLPGATYETSNPDRPGLVFRLSVVQEAVGREFVAQPVRDPKIPDLLSSGEAGKILGGNRETARNRYLHGYLAGRPVEGTEGKPQRLVFRPEVVAEHAEWWKTRPGGSTRRRA</sequence>
<evidence type="ECO:0000313" key="1">
    <source>
        <dbReference type="EMBL" id="MFD1145899.1"/>
    </source>
</evidence>
<dbReference type="EMBL" id="JBHTLK010000005">
    <property type="protein sequence ID" value="MFD1145899.1"/>
    <property type="molecule type" value="Genomic_DNA"/>
</dbReference>
<comment type="caution">
    <text evidence="1">The sequence shown here is derived from an EMBL/GenBank/DDBJ whole genome shotgun (WGS) entry which is preliminary data.</text>
</comment>
<dbReference type="RefSeq" id="WP_380719093.1">
    <property type="nucleotide sequence ID" value="NZ_JBHTLK010000005.1"/>
</dbReference>